<evidence type="ECO:0000313" key="2">
    <source>
        <dbReference type="EMBL" id="KAI7809893.1"/>
    </source>
</evidence>
<keyword evidence="1" id="KW-1133">Transmembrane helix</keyword>
<sequence length="90" mass="9997">DTVYSLQIILCSSERLWCFNRIHTANATLSPLINTTHHTSTPSGRNLPTFMPPPVQGVLKRVLTWYILLKTGVFLIGSTIAALKNVCRMG</sequence>
<keyword evidence="1" id="KW-0812">Transmembrane</keyword>
<comment type="caution">
    <text evidence="2">The sequence shown here is derived from an EMBL/GenBank/DDBJ whole genome shotgun (WGS) entry which is preliminary data.</text>
</comment>
<feature type="transmembrane region" description="Helical" evidence="1">
    <location>
        <begin position="63"/>
        <end position="83"/>
    </location>
</feature>
<protein>
    <submittedName>
        <fullName evidence="2">Uncharacterized protein</fullName>
    </submittedName>
</protein>
<dbReference type="AlphaFoldDB" id="A0A9W8C802"/>
<evidence type="ECO:0000313" key="3">
    <source>
        <dbReference type="Proteomes" id="UP001059041"/>
    </source>
</evidence>
<organism evidence="2 3">
    <name type="scientific">Triplophysa rosa</name>
    <name type="common">Cave loach</name>
    <dbReference type="NCBI Taxonomy" id="992332"/>
    <lineage>
        <taxon>Eukaryota</taxon>
        <taxon>Metazoa</taxon>
        <taxon>Chordata</taxon>
        <taxon>Craniata</taxon>
        <taxon>Vertebrata</taxon>
        <taxon>Euteleostomi</taxon>
        <taxon>Actinopterygii</taxon>
        <taxon>Neopterygii</taxon>
        <taxon>Teleostei</taxon>
        <taxon>Ostariophysi</taxon>
        <taxon>Cypriniformes</taxon>
        <taxon>Nemacheilidae</taxon>
        <taxon>Triplophysa</taxon>
    </lineage>
</organism>
<name>A0A9W8C802_TRIRA</name>
<accession>A0A9W8C802</accession>
<proteinExistence type="predicted"/>
<reference evidence="2" key="1">
    <citation type="submission" date="2021-02" db="EMBL/GenBank/DDBJ databases">
        <title>Comparative genomics reveals that relaxation of natural selection precedes convergent phenotypic evolution of cavefish.</title>
        <authorList>
            <person name="Peng Z."/>
        </authorList>
    </citation>
    <scope>NUCLEOTIDE SEQUENCE</scope>
    <source>
        <tissue evidence="2">Muscle</tissue>
    </source>
</reference>
<dbReference type="Proteomes" id="UP001059041">
    <property type="component" value="Linkage Group LG5"/>
</dbReference>
<evidence type="ECO:0000256" key="1">
    <source>
        <dbReference type="SAM" id="Phobius"/>
    </source>
</evidence>
<gene>
    <name evidence="2" type="ORF">IRJ41_019864</name>
</gene>
<feature type="non-terminal residue" evidence="2">
    <location>
        <position position="90"/>
    </location>
</feature>
<keyword evidence="3" id="KW-1185">Reference proteome</keyword>
<keyword evidence="1" id="KW-0472">Membrane</keyword>
<dbReference type="EMBL" id="JAFHDT010000005">
    <property type="protein sequence ID" value="KAI7809893.1"/>
    <property type="molecule type" value="Genomic_DNA"/>
</dbReference>